<dbReference type="HOGENOM" id="CLU_025113_0_0_9"/>
<evidence type="ECO:0000256" key="1">
    <source>
        <dbReference type="ARBA" id="ARBA00004496"/>
    </source>
</evidence>
<dbReference type="InterPro" id="IPR004517">
    <property type="entry name" value="HisZ"/>
</dbReference>
<dbReference type="Pfam" id="PF13393">
    <property type="entry name" value="tRNA-synt_His"/>
    <property type="match status" value="1"/>
</dbReference>
<evidence type="ECO:0000313" key="12">
    <source>
        <dbReference type="EMBL" id="BAM47479.1"/>
    </source>
</evidence>
<feature type="domain" description="Class II Histidinyl-tRNA synthetase (HisRS)-like catalytic core" evidence="11">
    <location>
        <begin position="13"/>
        <end position="306"/>
    </location>
</feature>
<feature type="binding site" evidence="10">
    <location>
        <position position="257"/>
    </location>
    <ligand>
        <name>L-histidine</name>
        <dbReference type="ChEBI" id="CHEBI:57595"/>
    </ligand>
</feature>
<evidence type="ECO:0000256" key="10">
    <source>
        <dbReference type="PIRSR" id="PIRSR001549-1"/>
    </source>
</evidence>
<dbReference type="OrthoDB" id="9800814at2"/>
<dbReference type="GO" id="GO:0005737">
    <property type="term" value="C:cytoplasm"/>
    <property type="evidence" value="ECO:0007669"/>
    <property type="project" value="UniProtKB-SubCell"/>
</dbReference>
<dbReference type="RefSeq" id="WP_015010083.1">
    <property type="nucleotide sequence ID" value="NC_018704.1"/>
</dbReference>
<dbReference type="HAMAP" id="MF_00125">
    <property type="entry name" value="HisZ"/>
    <property type="match status" value="1"/>
</dbReference>
<dbReference type="InterPro" id="IPR004516">
    <property type="entry name" value="HisRS/HisZ"/>
</dbReference>
<evidence type="ECO:0000313" key="13">
    <source>
        <dbReference type="Proteomes" id="UP000006294"/>
    </source>
</evidence>
<feature type="binding site" evidence="10">
    <location>
        <position position="117"/>
    </location>
    <ligand>
        <name>L-histidine</name>
        <dbReference type="ChEBI" id="CHEBI:57595"/>
    </ligand>
</feature>
<dbReference type="GO" id="GO:0004821">
    <property type="term" value="F:histidine-tRNA ligase activity"/>
    <property type="evidence" value="ECO:0007669"/>
    <property type="project" value="TreeGrafter"/>
</dbReference>
<dbReference type="GO" id="GO:0140096">
    <property type="term" value="F:catalytic activity, acting on a protein"/>
    <property type="evidence" value="ECO:0007669"/>
    <property type="project" value="UniProtKB-ARBA"/>
</dbReference>
<dbReference type="STRING" id="698758.AXY_13470"/>
<feature type="binding site" evidence="10">
    <location>
        <begin position="261"/>
        <end position="262"/>
    </location>
    <ligand>
        <name>L-histidine</name>
        <dbReference type="ChEBI" id="CHEBI:57595"/>
    </ligand>
</feature>
<dbReference type="Gene3D" id="3.30.930.10">
    <property type="entry name" value="Bira Bifunctional Protein, Domain 2"/>
    <property type="match status" value="1"/>
</dbReference>
<evidence type="ECO:0000256" key="5">
    <source>
        <dbReference type="ARBA" id="ARBA00022490"/>
    </source>
</evidence>
<protein>
    <recommendedName>
        <fullName evidence="4 9">ATP phosphoribosyltransferase regulatory subunit</fullName>
    </recommendedName>
</protein>
<dbReference type="InterPro" id="IPR041715">
    <property type="entry name" value="HisRS-like_core"/>
</dbReference>
<organism evidence="12 13">
    <name type="scientific">Amphibacillus xylanus (strain ATCC 51415 / DSM 6626 / JCM 7361 / LMG 17667 / NBRC 15112 / Ep01)</name>
    <dbReference type="NCBI Taxonomy" id="698758"/>
    <lineage>
        <taxon>Bacteria</taxon>
        <taxon>Bacillati</taxon>
        <taxon>Bacillota</taxon>
        <taxon>Bacilli</taxon>
        <taxon>Bacillales</taxon>
        <taxon>Bacillaceae</taxon>
        <taxon>Amphibacillus</taxon>
    </lineage>
</organism>
<dbReference type="InterPro" id="IPR045864">
    <property type="entry name" value="aa-tRNA-synth_II/BPL/LPL"/>
</dbReference>
<keyword evidence="6 9" id="KW-0028">Amino-acid biosynthesis</keyword>
<keyword evidence="12" id="KW-0808">Transferase</keyword>
<dbReference type="GO" id="GO:0000105">
    <property type="term" value="P:L-histidine biosynthetic process"/>
    <property type="evidence" value="ECO:0007669"/>
    <property type="project" value="UniProtKB-UniRule"/>
</dbReference>
<comment type="subcellular location">
    <subcellularLocation>
        <location evidence="1 9">Cytoplasm</location>
    </subcellularLocation>
</comment>
<keyword evidence="5 9" id="KW-0963">Cytoplasm</keyword>
<evidence type="ECO:0000256" key="6">
    <source>
        <dbReference type="ARBA" id="ARBA00022605"/>
    </source>
</evidence>
<comment type="subunit">
    <text evidence="9">Heteromultimer composed of HisG and HisZ subunits.</text>
</comment>
<gene>
    <name evidence="9 12" type="primary">hisZ</name>
    <name evidence="12" type="ordered locus">AXY_13470</name>
</gene>
<feature type="binding site" evidence="10">
    <location>
        <begin position="76"/>
        <end position="78"/>
    </location>
    <ligand>
        <name>L-histidine</name>
        <dbReference type="ChEBI" id="CHEBI:57595"/>
    </ligand>
</feature>
<dbReference type="EMBL" id="AP012050">
    <property type="protein sequence ID" value="BAM47479.1"/>
    <property type="molecule type" value="Genomic_DNA"/>
</dbReference>
<dbReference type="Proteomes" id="UP000006294">
    <property type="component" value="Chromosome"/>
</dbReference>
<evidence type="ECO:0000256" key="8">
    <source>
        <dbReference type="ARBA" id="ARBA00025246"/>
    </source>
</evidence>
<dbReference type="GO" id="GO:0016757">
    <property type="term" value="F:glycosyltransferase activity"/>
    <property type="evidence" value="ECO:0007669"/>
    <property type="project" value="UniProtKB-KW"/>
</dbReference>
<dbReference type="eggNOG" id="COG3705">
    <property type="taxonomic scope" value="Bacteria"/>
</dbReference>
<proteinExistence type="inferred from homology"/>
<feature type="binding site" evidence="10">
    <location>
        <position position="113"/>
    </location>
    <ligand>
        <name>L-histidine</name>
        <dbReference type="ChEBI" id="CHEBI:57595"/>
    </ligand>
</feature>
<dbReference type="PANTHER" id="PTHR43707">
    <property type="entry name" value="HISTIDYL-TRNA SYNTHETASE"/>
    <property type="match status" value="1"/>
</dbReference>
<name>K0IYF7_AMPXN</name>
<comment type="pathway">
    <text evidence="2 9">Amino-acid biosynthesis; L-histidine biosynthesis; L-histidine from 5-phospho-alpha-D-ribose 1-diphosphate: step 1/9.</text>
</comment>
<evidence type="ECO:0000256" key="9">
    <source>
        <dbReference type="HAMAP-Rule" id="MF_00125"/>
    </source>
</evidence>
<keyword evidence="13" id="KW-1185">Reference proteome</keyword>
<comment type="function">
    <text evidence="8 9">Required for the first step of histidine biosynthesis. May allow the feedback regulation of ATP phosphoribosyltransferase activity by histidine.</text>
</comment>
<comment type="similarity">
    <text evidence="3 9">Belongs to the class-II aminoacyl-tRNA synthetase family. HisZ subfamily.</text>
</comment>
<dbReference type="GO" id="GO:0006427">
    <property type="term" value="P:histidyl-tRNA aminoacylation"/>
    <property type="evidence" value="ECO:0007669"/>
    <property type="project" value="TreeGrafter"/>
</dbReference>
<dbReference type="AlphaFoldDB" id="K0IYF7"/>
<evidence type="ECO:0000259" key="11">
    <source>
        <dbReference type="Pfam" id="PF13393"/>
    </source>
</evidence>
<keyword evidence="7 9" id="KW-0368">Histidine biosynthesis</keyword>
<keyword evidence="12" id="KW-0328">Glycosyltransferase</keyword>
<evidence type="ECO:0000256" key="7">
    <source>
        <dbReference type="ARBA" id="ARBA00023102"/>
    </source>
</evidence>
<dbReference type="SUPFAM" id="SSF55681">
    <property type="entry name" value="Class II aaRS and biotin synthetases"/>
    <property type="match status" value="1"/>
</dbReference>
<reference evidence="12 13" key="1">
    <citation type="submission" date="2011-01" db="EMBL/GenBank/DDBJ databases">
        <title>Whole genome sequence of Amphibacillus xylinus NBRC 15112.</title>
        <authorList>
            <person name="Nakazawa H."/>
            <person name="Katano Y."/>
            <person name="Nakamura S."/>
            <person name="Sasagawa M."/>
            <person name="Fukada J."/>
            <person name="Arai T."/>
            <person name="Sasakura N."/>
            <person name="Mochizuki D."/>
            <person name="Hosoyama A."/>
            <person name="Harada K."/>
            <person name="Horikawa H."/>
            <person name="Kato Y."/>
            <person name="Harada T."/>
            <person name="Sasaki K."/>
            <person name="Sekiguchi M."/>
            <person name="Hodoyama M."/>
            <person name="Nishiko R."/>
            <person name="Narita H."/>
            <person name="Hanamaki A."/>
            <person name="Hata C."/>
            <person name="Konno Y."/>
            <person name="Niimura Y."/>
            <person name="Yamazaki S."/>
            <person name="Fujita N."/>
        </authorList>
    </citation>
    <scope>NUCLEOTIDE SEQUENCE [LARGE SCALE GENOMIC DNA]</scope>
    <source>
        <strain evidence="13">ATCC 51415 / DSM 6626 / JCM 7361 / LMG 17667 / NBRC 15112 / Ep01</strain>
    </source>
</reference>
<dbReference type="UniPathway" id="UPA00031">
    <property type="reaction ID" value="UER00006"/>
</dbReference>
<dbReference type="PANTHER" id="PTHR43707:SF6">
    <property type="entry name" value="ATP PHOSPHORIBOSYLTRANSFERASE REGULATORY SUBUNIT"/>
    <property type="match status" value="1"/>
</dbReference>
<dbReference type="PIRSF" id="PIRSF001549">
    <property type="entry name" value="His-tRNA_synth"/>
    <property type="match status" value="1"/>
</dbReference>
<dbReference type="KEGG" id="axl:AXY_13470"/>
<evidence type="ECO:0000256" key="2">
    <source>
        <dbReference type="ARBA" id="ARBA00004667"/>
    </source>
</evidence>
<evidence type="ECO:0000256" key="4">
    <source>
        <dbReference type="ARBA" id="ARBA00020397"/>
    </source>
</evidence>
<sequence length="368" mass="42110">MFLPEGSQDQIGEKLDAQAKVNEIFRKVVKRRNYLAIETPVVEYAQTFTNPTVGMEANKLLKWFDSDGEIEVLRADWTIAIARALMTKNPKKTKWFYQGSVFHKDENGIESQQAGIEIIRTDVLLGEMETLFTAIDVLNELKINDYLIELGHTGIFDYLIKPLSLSQSEEEKLRIAMDDKQEDVVFSIVSERGNKAIAYELVDLIQAYGGDDILEKYRQKWNGTDDLVEIINHLDQLMTSLKELGVEDVIVDLGSVRKLRYYSGTMFSGYLKQNGDICFSGGRYDRLYNQFDRNISAVGLAFYVDVLSKIINPNVQQEQICIVASPQTHVKAERMRAKFPNAQIDILYNYPTDEQYDKIINLIDEVSL</sequence>
<evidence type="ECO:0000256" key="3">
    <source>
        <dbReference type="ARBA" id="ARBA00005539"/>
    </source>
</evidence>
<comment type="miscellaneous">
    <text evidence="9">This function is generally fulfilled by the C-terminal part of HisG, which is missing in some bacteria such as this one.</text>
</comment>
<accession>K0IYF7</accession>